<comment type="catalytic activity">
    <reaction evidence="7">
        <text>L-homocysteine + H2O = 2-oxobutanoate + hydrogen sulfide + NH4(+) + H(+)</text>
        <dbReference type="Rhea" id="RHEA:14501"/>
        <dbReference type="ChEBI" id="CHEBI:15377"/>
        <dbReference type="ChEBI" id="CHEBI:15378"/>
        <dbReference type="ChEBI" id="CHEBI:16763"/>
        <dbReference type="ChEBI" id="CHEBI:28938"/>
        <dbReference type="ChEBI" id="CHEBI:29919"/>
        <dbReference type="ChEBI" id="CHEBI:58199"/>
        <dbReference type="EC" id="4.4.1.2"/>
    </reaction>
    <physiologicalReaction direction="left-to-right" evidence="7">
        <dbReference type="Rhea" id="RHEA:14502"/>
    </physiologicalReaction>
</comment>
<evidence type="ECO:0000256" key="6">
    <source>
        <dbReference type="ARBA" id="ARBA00047199"/>
    </source>
</evidence>
<dbReference type="GO" id="GO:0018826">
    <property type="term" value="F:methionine gamma-lyase activity"/>
    <property type="evidence" value="ECO:0007669"/>
    <property type="project" value="UniProtKB-EC"/>
</dbReference>
<dbReference type="FunFam" id="3.40.640.10:FF:000046">
    <property type="entry name" value="Cystathionine gamma-lyase"/>
    <property type="match status" value="1"/>
</dbReference>
<dbReference type="RefSeq" id="WP_189854920.1">
    <property type="nucleotide sequence ID" value="NZ_BMVW01000001.1"/>
</dbReference>
<evidence type="ECO:0000256" key="3">
    <source>
        <dbReference type="ARBA" id="ARBA00022679"/>
    </source>
</evidence>
<dbReference type="InterPro" id="IPR000277">
    <property type="entry name" value="Cys/Met-Metab_PyrdxlP-dep_enz"/>
</dbReference>
<dbReference type="GO" id="GO:0006535">
    <property type="term" value="P:cysteine biosynthetic process from serine"/>
    <property type="evidence" value="ECO:0007669"/>
    <property type="project" value="TreeGrafter"/>
</dbReference>
<evidence type="ECO:0000313" key="12">
    <source>
        <dbReference type="Proteomes" id="UP000622166"/>
    </source>
</evidence>
<dbReference type="GO" id="GO:0005737">
    <property type="term" value="C:cytoplasm"/>
    <property type="evidence" value="ECO:0007669"/>
    <property type="project" value="TreeGrafter"/>
</dbReference>
<dbReference type="GO" id="GO:0047982">
    <property type="term" value="F:homocysteine desulfhydrase activity"/>
    <property type="evidence" value="ECO:0007669"/>
    <property type="project" value="UniProtKB-EC"/>
</dbReference>
<evidence type="ECO:0000313" key="11">
    <source>
        <dbReference type="EMBL" id="GGY90243.1"/>
    </source>
</evidence>
<dbReference type="Gene3D" id="3.40.640.10">
    <property type="entry name" value="Type I PLP-dependent aspartate aminotransferase-like (Major domain)"/>
    <property type="match status" value="1"/>
</dbReference>
<dbReference type="SUPFAM" id="SSF53383">
    <property type="entry name" value="PLP-dependent transferases"/>
    <property type="match status" value="1"/>
</dbReference>
<dbReference type="InterPro" id="IPR015422">
    <property type="entry name" value="PyrdxlP-dep_Trfase_small"/>
</dbReference>
<dbReference type="GO" id="GO:0003961">
    <property type="term" value="F:O-acetylhomoserine aminocarboxypropyltransferase activity"/>
    <property type="evidence" value="ECO:0007669"/>
    <property type="project" value="TreeGrafter"/>
</dbReference>
<dbReference type="GO" id="GO:0019346">
    <property type="term" value="P:transsulfuration"/>
    <property type="evidence" value="ECO:0007669"/>
    <property type="project" value="InterPro"/>
</dbReference>
<dbReference type="Gene3D" id="3.90.1150.10">
    <property type="entry name" value="Aspartate Aminotransferase, domain 1"/>
    <property type="match status" value="1"/>
</dbReference>
<dbReference type="InterPro" id="IPR006235">
    <property type="entry name" value="OAc-hSer/O-AcSer_sulfhydrylase"/>
</dbReference>
<dbReference type="InterPro" id="IPR015421">
    <property type="entry name" value="PyrdxlP-dep_Trfase_major"/>
</dbReference>
<comment type="similarity">
    <text evidence="2 10">Belongs to the trans-sulfuration enzymes family.</text>
</comment>
<keyword evidence="4 9" id="KW-0663">Pyridoxal phosphate</keyword>
<dbReference type="PANTHER" id="PTHR43797:SF2">
    <property type="entry name" value="HOMOCYSTEINE_CYSTEINE SYNTHASE"/>
    <property type="match status" value="1"/>
</dbReference>
<evidence type="ECO:0000256" key="2">
    <source>
        <dbReference type="ARBA" id="ARBA00009077"/>
    </source>
</evidence>
<dbReference type="EMBL" id="BMVW01000001">
    <property type="protein sequence ID" value="GGY90243.1"/>
    <property type="molecule type" value="Genomic_DNA"/>
</dbReference>
<dbReference type="InterPro" id="IPR015424">
    <property type="entry name" value="PyrdxlP-dep_Trfase"/>
</dbReference>
<dbReference type="GO" id="GO:0030170">
    <property type="term" value="F:pyridoxal phosphate binding"/>
    <property type="evidence" value="ECO:0007669"/>
    <property type="project" value="InterPro"/>
</dbReference>
<dbReference type="GO" id="GO:0004124">
    <property type="term" value="F:cysteine synthase activity"/>
    <property type="evidence" value="ECO:0007669"/>
    <property type="project" value="TreeGrafter"/>
</dbReference>
<comment type="catalytic activity">
    <reaction evidence="8">
        <text>L-methionine + H2O = methanethiol + 2-oxobutanoate + NH4(+)</text>
        <dbReference type="Rhea" id="RHEA:23800"/>
        <dbReference type="ChEBI" id="CHEBI:15377"/>
        <dbReference type="ChEBI" id="CHEBI:16007"/>
        <dbReference type="ChEBI" id="CHEBI:16763"/>
        <dbReference type="ChEBI" id="CHEBI:28938"/>
        <dbReference type="ChEBI" id="CHEBI:57844"/>
        <dbReference type="EC" id="4.4.1.11"/>
    </reaction>
    <physiologicalReaction direction="left-to-right" evidence="8">
        <dbReference type="Rhea" id="RHEA:23801"/>
    </physiologicalReaction>
</comment>
<dbReference type="CDD" id="cd00614">
    <property type="entry name" value="CGS_like"/>
    <property type="match status" value="1"/>
</dbReference>
<dbReference type="Pfam" id="PF01053">
    <property type="entry name" value="Cys_Met_Meta_PP"/>
    <property type="match status" value="1"/>
</dbReference>
<evidence type="ECO:0000256" key="7">
    <source>
        <dbReference type="ARBA" id="ARBA00048780"/>
    </source>
</evidence>
<reference evidence="11" key="1">
    <citation type="journal article" date="2014" name="Int. J. Syst. Evol. Microbiol.">
        <title>Complete genome sequence of Corynebacterium casei LMG S-19264T (=DSM 44701T), isolated from a smear-ripened cheese.</title>
        <authorList>
            <consortium name="US DOE Joint Genome Institute (JGI-PGF)"/>
            <person name="Walter F."/>
            <person name="Albersmeier A."/>
            <person name="Kalinowski J."/>
            <person name="Ruckert C."/>
        </authorList>
    </citation>
    <scope>NUCLEOTIDE SEQUENCE</scope>
    <source>
        <strain evidence="11">JCM 4815</strain>
    </source>
</reference>
<gene>
    <name evidence="11" type="ORF">GCM10010365_05800</name>
</gene>
<sequence length="444" mass="47779">MLSTDEAALFDDRGYARRESATIQGGRHVRMGVNPPLITPIYMTAAYEFPDADMAAGLFGLEGNGHAYTRLGNPTLNVLEERMAQIDGGVAGLATASGHAAVTLAILNLVEAGDNIVSSNELFGGIWSLLGATLKRLGVETRFVSPADPKNFEEATDDRTRLYFGETLPNPRLRIFPIGEVAEIGARHGIPLIMDNTLQPFTCRPFEHGAAVTVYSGTKYLGGHGSAIGGIIVDSGNFDWDNSPRHPQMTRPDPAYGNVVWGEECRKLPDTRGRSSYLLKARETLLRDLGLCLSPFNAFLILQGIETLPLRMPAHSANALEVARFLAGHPKVDLVRHPSLAEGTEADQVKRYLGGEYGPMVMVELKGGRAAGARFIEGLRLFSHVTNVGDVRSLATHPASTTHAHLPEKDLLGAGITQGSVRLAVGLEHADDLIHDLDQALAAV</sequence>
<dbReference type="PIRSF" id="PIRSF001434">
    <property type="entry name" value="CGS"/>
    <property type="match status" value="1"/>
</dbReference>
<comment type="cofactor">
    <cofactor evidence="1 10">
        <name>pyridoxal 5'-phosphate</name>
        <dbReference type="ChEBI" id="CHEBI:597326"/>
    </cofactor>
</comment>
<evidence type="ECO:0000256" key="5">
    <source>
        <dbReference type="ARBA" id="ARBA00047175"/>
    </source>
</evidence>
<keyword evidence="12" id="KW-1185">Reference proteome</keyword>
<reference evidence="11" key="2">
    <citation type="submission" date="2020-09" db="EMBL/GenBank/DDBJ databases">
        <authorList>
            <person name="Sun Q."/>
            <person name="Ohkuma M."/>
        </authorList>
    </citation>
    <scope>NUCLEOTIDE SEQUENCE</scope>
    <source>
        <strain evidence="11">JCM 4815</strain>
    </source>
</reference>
<organism evidence="11 12">
    <name type="scientific">Streptomyces poonensis</name>
    <dbReference type="NCBI Taxonomy" id="68255"/>
    <lineage>
        <taxon>Bacteria</taxon>
        <taxon>Bacillati</taxon>
        <taxon>Actinomycetota</taxon>
        <taxon>Actinomycetes</taxon>
        <taxon>Kitasatosporales</taxon>
        <taxon>Streptomycetaceae</taxon>
        <taxon>Streptomyces</taxon>
    </lineage>
</organism>
<comment type="caution">
    <text evidence="11">The sequence shown here is derived from an EMBL/GenBank/DDBJ whole genome shotgun (WGS) entry which is preliminary data.</text>
</comment>
<dbReference type="GO" id="GO:0071269">
    <property type="term" value="P:L-homocysteine biosynthetic process"/>
    <property type="evidence" value="ECO:0007669"/>
    <property type="project" value="TreeGrafter"/>
</dbReference>
<evidence type="ECO:0000256" key="8">
    <source>
        <dbReference type="ARBA" id="ARBA00052699"/>
    </source>
</evidence>
<dbReference type="PANTHER" id="PTHR43797">
    <property type="entry name" value="HOMOCYSTEINE/CYSTEINE SYNTHASE"/>
    <property type="match status" value="1"/>
</dbReference>
<name>A0A918P7U2_9ACTN</name>
<evidence type="ECO:0000256" key="1">
    <source>
        <dbReference type="ARBA" id="ARBA00001933"/>
    </source>
</evidence>
<dbReference type="Proteomes" id="UP000622166">
    <property type="component" value="Unassembled WGS sequence"/>
</dbReference>
<dbReference type="EC" id="4.4.1.2" evidence="5"/>
<feature type="modified residue" description="N6-(pyridoxal phosphate)lysine" evidence="9">
    <location>
        <position position="219"/>
    </location>
</feature>
<protein>
    <recommendedName>
        <fullName evidence="5">homocysteine desulfhydrase</fullName>
        <ecNumber evidence="5">4.4.1.2</ecNumber>
    </recommendedName>
    <alternativeName>
        <fullName evidence="6">Homocysteine desulfhydrase</fullName>
    </alternativeName>
</protein>
<dbReference type="AlphaFoldDB" id="A0A918P7U2"/>
<evidence type="ECO:0000256" key="9">
    <source>
        <dbReference type="PIRSR" id="PIRSR001434-2"/>
    </source>
</evidence>
<evidence type="ECO:0000256" key="4">
    <source>
        <dbReference type="ARBA" id="ARBA00022898"/>
    </source>
</evidence>
<accession>A0A918P7U2</accession>
<proteinExistence type="inferred from homology"/>
<keyword evidence="3" id="KW-0808">Transferase</keyword>
<evidence type="ECO:0000256" key="10">
    <source>
        <dbReference type="RuleBase" id="RU362118"/>
    </source>
</evidence>